<dbReference type="AlphaFoldDB" id="A0A7W4QCB6"/>
<dbReference type="InterPro" id="IPR016039">
    <property type="entry name" value="Thiolase-like"/>
</dbReference>
<sequence>MVSALERTAIISGIGQSAVGRRLGRTGLDLTLEAVMAALADAGLDRSQIDGVASWPGYRADMPSFSPVSIGQVKEALGLELNWYCAGNEATQMSALINACMAVSSGQARHVLCFRTMTESSAMAQGVRSSTVGGGAQRVSGFAEFLVPFQATSAANWVALAASRYFHEFGVRREQLAAIALNARRNAMLNPKAVYRDPLSLDQYMEARMISTPLCLFDCDVPVDGSTVLIISHRDTAADLRSKPVFVESICGPFSGRDAWDQMDDLTRYSAEACGKRLWSRTDYKPADVDLAELYDGFSFLSLLWLEGLGFCGRGEAAAFVEGGQRIALDGELPLSTHGGQLSAGRLHGLGHVHEAVVQLRGEGEARQVPGNPKLAMASNGGGPLAGAVLLSRE</sequence>
<gene>
    <name evidence="2" type="ORF">H3H51_20380</name>
</gene>
<dbReference type="SUPFAM" id="SSF53901">
    <property type="entry name" value="Thiolase-like"/>
    <property type="match status" value="2"/>
</dbReference>
<comment type="caution">
    <text evidence="2">The sequence shown here is derived from an EMBL/GenBank/DDBJ whole genome shotgun (WGS) entry which is preliminary data.</text>
</comment>
<organism evidence="2 3">
    <name type="scientific">Aquipseudomonas ullengensis</name>
    <dbReference type="NCBI Taxonomy" id="2759166"/>
    <lineage>
        <taxon>Bacteria</taxon>
        <taxon>Pseudomonadati</taxon>
        <taxon>Pseudomonadota</taxon>
        <taxon>Gammaproteobacteria</taxon>
        <taxon>Pseudomonadales</taxon>
        <taxon>Pseudomonadaceae</taxon>
        <taxon>Aquipseudomonas</taxon>
    </lineage>
</organism>
<dbReference type="InterPro" id="IPR002155">
    <property type="entry name" value="Thiolase"/>
</dbReference>
<evidence type="ECO:0000313" key="3">
    <source>
        <dbReference type="Proteomes" id="UP000542720"/>
    </source>
</evidence>
<reference evidence="2 3" key="1">
    <citation type="submission" date="2020-08" db="EMBL/GenBank/DDBJ databases">
        <authorList>
            <person name="Kim C.M."/>
        </authorList>
    </citation>
    <scope>NUCLEOTIDE SEQUENCE [LARGE SCALE GENOMIC DNA]</scope>
    <source>
        <strain evidence="2 3">UL070</strain>
    </source>
</reference>
<protein>
    <submittedName>
        <fullName evidence="2">Thiolase family protein</fullName>
    </submittedName>
</protein>
<dbReference type="RefSeq" id="WP_183090915.1">
    <property type="nucleotide sequence ID" value="NZ_JACJUD010000008.1"/>
</dbReference>
<dbReference type="PANTHER" id="PTHR42870">
    <property type="entry name" value="ACETYL-COA C-ACETYLTRANSFERASE"/>
    <property type="match status" value="1"/>
</dbReference>
<feature type="domain" description="Thiolase C-terminal" evidence="1">
    <location>
        <begin position="259"/>
        <end position="387"/>
    </location>
</feature>
<dbReference type="GO" id="GO:0003988">
    <property type="term" value="F:acetyl-CoA C-acyltransferase activity"/>
    <property type="evidence" value="ECO:0007669"/>
    <property type="project" value="UniProtKB-ARBA"/>
</dbReference>
<dbReference type="Gene3D" id="3.40.47.10">
    <property type="match status" value="1"/>
</dbReference>
<dbReference type="Pfam" id="PF22691">
    <property type="entry name" value="Thiolase_C_1"/>
    <property type="match status" value="1"/>
</dbReference>
<dbReference type="CDD" id="cd00829">
    <property type="entry name" value="SCP-x_thiolase"/>
    <property type="match status" value="1"/>
</dbReference>
<dbReference type="PANTHER" id="PTHR42870:SF1">
    <property type="entry name" value="NON-SPECIFIC LIPID-TRANSFER PROTEIN-LIKE 2"/>
    <property type="match status" value="1"/>
</dbReference>
<accession>A0A7W4QCB6</accession>
<proteinExistence type="predicted"/>
<dbReference type="Proteomes" id="UP000542720">
    <property type="component" value="Unassembled WGS sequence"/>
</dbReference>
<name>A0A7W4QCB6_9GAMM</name>
<evidence type="ECO:0000313" key="2">
    <source>
        <dbReference type="EMBL" id="MBB2497385.1"/>
    </source>
</evidence>
<keyword evidence="3" id="KW-1185">Reference proteome</keyword>
<dbReference type="PIRSF" id="PIRSF000429">
    <property type="entry name" value="Ac-CoA_Ac_transf"/>
    <property type="match status" value="1"/>
</dbReference>
<dbReference type="EMBL" id="JACJUD010000008">
    <property type="protein sequence ID" value="MBB2497385.1"/>
    <property type="molecule type" value="Genomic_DNA"/>
</dbReference>
<dbReference type="InterPro" id="IPR055140">
    <property type="entry name" value="Thiolase_C_2"/>
</dbReference>
<evidence type="ECO:0000259" key="1">
    <source>
        <dbReference type="Pfam" id="PF22691"/>
    </source>
</evidence>